<evidence type="ECO:0000256" key="3">
    <source>
        <dbReference type="ARBA" id="ARBA00022475"/>
    </source>
</evidence>
<dbReference type="OrthoDB" id="2063054at2"/>
<comment type="subcellular location">
    <subcellularLocation>
        <location evidence="1 7">Cell membrane</location>
        <topology evidence="1 7">Multi-pass membrane protein</topology>
    </subcellularLocation>
</comment>
<feature type="transmembrane region" description="Helical" evidence="7">
    <location>
        <begin position="162"/>
        <end position="180"/>
    </location>
</feature>
<dbReference type="GO" id="GO:0055085">
    <property type="term" value="P:transmembrane transport"/>
    <property type="evidence" value="ECO:0007669"/>
    <property type="project" value="InterPro"/>
</dbReference>
<evidence type="ECO:0000256" key="2">
    <source>
        <dbReference type="ARBA" id="ARBA00022448"/>
    </source>
</evidence>
<dbReference type="Proteomes" id="UP000305778">
    <property type="component" value="Unassembled WGS sequence"/>
</dbReference>
<proteinExistence type="inferred from homology"/>
<dbReference type="Pfam" id="PF00528">
    <property type="entry name" value="BPD_transp_1"/>
    <property type="match status" value="1"/>
</dbReference>
<keyword evidence="5 7" id="KW-1133">Transmembrane helix</keyword>
<reference evidence="10 11" key="1">
    <citation type="submission" date="2019-04" db="EMBL/GenBank/DDBJ databases">
        <title>Streptomyces oryziradicis sp. nov., a novel actinomycete isolated from rhizosphere soil of rice (Oryza sativa L.).</title>
        <authorList>
            <person name="Li C."/>
        </authorList>
    </citation>
    <scope>NUCLEOTIDE SEQUENCE [LARGE SCALE GENOMIC DNA]</scope>
    <source>
        <strain evidence="10 11">NEAU-C40</strain>
    </source>
</reference>
<keyword evidence="3" id="KW-1003">Cell membrane</keyword>
<keyword evidence="11" id="KW-1185">Reference proteome</keyword>
<feature type="transmembrane region" description="Helical" evidence="7">
    <location>
        <begin position="127"/>
        <end position="150"/>
    </location>
</feature>
<dbReference type="RefSeq" id="WP_136723866.1">
    <property type="nucleotide sequence ID" value="NZ_SUMC01000010.1"/>
</dbReference>
<dbReference type="AlphaFoldDB" id="A0A4U0SM99"/>
<feature type="region of interest" description="Disordered" evidence="8">
    <location>
        <begin position="1"/>
        <end position="26"/>
    </location>
</feature>
<dbReference type="CDD" id="cd06261">
    <property type="entry name" value="TM_PBP2"/>
    <property type="match status" value="1"/>
</dbReference>
<name>A0A4U0SM99_9ACTN</name>
<keyword evidence="4 7" id="KW-0812">Transmembrane</keyword>
<evidence type="ECO:0000256" key="5">
    <source>
        <dbReference type="ARBA" id="ARBA00022989"/>
    </source>
</evidence>
<dbReference type="SUPFAM" id="SSF161098">
    <property type="entry name" value="MetI-like"/>
    <property type="match status" value="1"/>
</dbReference>
<evidence type="ECO:0000256" key="1">
    <source>
        <dbReference type="ARBA" id="ARBA00004651"/>
    </source>
</evidence>
<keyword evidence="6 7" id="KW-0472">Membrane</keyword>
<evidence type="ECO:0000259" key="9">
    <source>
        <dbReference type="PROSITE" id="PS50928"/>
    </source>
</evidence>
<dbReference type="PROSITE" id="PS50928">
    <property type="entry name" value="ABC_TM1"/>
    <property type="match status" value="1"/>
</dbReference>
<feature type="transmembrane region" description="Helical" evidence="7">
    <location>
        <begin position="33"/>
        <end position="55"/>
    </location>
</feature>
<dbReference type="PANTHER" id="PTHR43744">
    <property type="entry name" value="ABC TRANSPORTER PERMEASE PROTEIN MG189-RELATED-RELATED"/>
    <property type="match status" value="1"/>
</dbReference>
<comment type="caution">
    <text evidence="10">The sequence shown here is derived from an EMBL/GenBank/DDBJ whole genome shotgun (WGS) entry which is preliminary data.</text>
</comment>
<dbReference type="InterPro" id="IPR000515">
    <property type="entry name" value="MetI-like"/>
</dbReference>
<evidence type="ECO:0000256" key="8">
    <source>
        <dbReference type="SAM" id="MobiDB-lite"/>
    </source>
</evidence>
<evidence type="ECO:0000256" key="4">
    <source>
        <dbReference type="ARBA" id="ARBA00022692"/>
    </source>
</evidence>
<gene>
    <name evidence="10" type="ORF">FCI23_13830</name>
</gene>
<feature type="transmembrane region" description="Helical" evidence="7">
    <location>
        <begin position="98"/>
        <end position="120"/>
    </location>
</feature>
<dbReference type="GO" id="GO:0005886">
    <property type="term" value="C:plasma membrane"/>
    <property type="evidence" value="ECO:0007669"/>
    <property type="project" value="UniProtKB-SubCell"/>
</dbReference>
<feature type="compositionally biased region" description="Basic and acidic residues" evidence="8">
    <location>
        <begin position="16"/>
        <end position="26"/>
    </location>
</feature>
<keyword evidence="2 7" id="KW-0813">Transport</keyword>
<dbReference type="PANTHER" id="PTHR43744:SF12">
    <property type="entry name" value="ABC TRANSPORTER PERMEASE PROTEIN MG189-RELATED"/>
    <property type="match status" value="1"/>
</dbReference>
<evidence type="ECO:0000256" key="6">
    <source>
        <dbReference type="ARBA" id="ARBA00023136"/>
    </source>
</evidence>
<comment type="similarity">
    <text evidence="7">Belongs to the binding-protein-dependent transport system permease family.</text>
</comment>
<protein>
    <submittedName>
        <fullName evidence="10">Carbohydrate ABC transporter permease</fullName>
    </submittedName>
</protein>
<dbReference type="Gene3D" id="1.10.3720.10">
    <property type="entry name" value="MetI-like"/>
    <property type="match status" value="1"/>
</dbReference>
<dbReference type="InterPro" id="IPR035906">
    <property type="entry name" value="MetI-like_sf"/>
</dbReference>
<evidence type="ECO:0000256" key="7">
    <source>
        <dbReference type="RuleBase" id="RU363032"/>
    </source>
</evidence>
<sequence>MSSDTMTGAPANGSTRNEEERPGRKDGTAASRYVSVAVLTVGSVLFAYPFIWMIATALRTQQGVASAGPSLWPVQWQWSNFSSGLNSFPFWHYFENSLISTLIPVVAVVYSSSLIGFAFARIRARGAGVLFGVVLATLLLPQEVTIVPQFILFKNLDMMNTLYPIIVPTFFGSAFFIFLYRQFYLRLPESLTDAAVIDGAGWFRIWFSIYLPLSRPIIIATAVMQFMSYWNNFFQAAIYIQTDRWKTLPLALAGFQSVNGTDTPLLMATTLVVTLPCVVIFFFAQRHIIGGISFTGSK</sequence>
<accession>A0A4U0SM99</accession>
<feature type="transmembrane region" description="Helical" evidence="7">
    <location>
        <begin position="265"/>
        <end position="284"/>
    </location>
</feature>
<feature type="domain" description="ABC transmembrane type-1" evidence="9">
    <location>
        <begin position="94"/>
        <end position="284"/>
    </location>
</feature>
<evidence type="ECO:0000313" key="11">
    <source>
        <dbReference type="Proteomes" id="UP000305778"/>
    </source>
</evidence>
<feature type="transmembrane region" description="Helical" evidence="7">
    <location>
        <begin position="201"/>
        <end position="224"/>
    </location>
</feature>
<organism evidence="10 11">
    <name type="scientific">Actinacidiphila oryziradicis</name>
    <dbReference type="NCBI Taxonomy" id="2571141"/>
    <lineage>
        <taxon>Bacteria</taxon>
        <taxon>Bacillati</taxon>
        <taxon>Actinomycetota</taxon>
        <taxon>Actinomycetes</taxon>
        <taxon>Kitasatosporales</taxon>
        <taxon>Streptomycetaceae</taxon>
        <taxon>Actinacidiphila</taxon>
    </lineage>
</organism>
<dbReference type="EMBL" id="SUMC01000010">
    <property type="protein sequence ID" value="TKA11034.1"/>
    <property type="molecule type" value="Genomic_DNA"/>
</dbReference>
<evidence type="ECO:0000313" key="10">
    <source>
        <dbReference type="EMBL" id="TKA11034.1"/>
    </source>
</evidence>